<accession>A0A1I4Y391</accession>
<dbReference type="AlphaFoldDB" id="A0A1I4Y391"/>
<gene>
    <name evidence="1" type="ORF">SAMN05428971_1029</name>
</gene>
<protein>
    <submittedName>
        <fullName evidence="1">Uncharacterized protein</fullName>
    </submittedName>
</protein>
<dbReference type="OrthoDB" id="47198at2"/>
<evidence type="ECO:0000313" key="1">
    <source>
        <dbReference type="EMBL" id="SFN32601.1"/>
    </source>
</evidence>
<dbReference type="EMBL" id="FOVG01000001">
    <property type="protein sequence ID" value="SFN32601.1"/>
    <property type="molecule type" value="Genomic_DNA"/>
</dbReference>
<organism evidence="1 2">
    <name type="scientific">Candidatus Pantoea varia</name>
    <dbReference type="NCBI Taxonomy" id="1881036"/>
    <lineage>
        <taxon>Bacteria</taxon>
        <taxon>Pseudomonadati</taxon>
        <taxon>Pseudomonadota</taxon>
        <taxon>Gammaproteobacteria</taxon>
        <taxon>Enterobacterales</taxon>
        <taxon>Erwiniaceae</taxon>
        <taxon>Pantoea</taxon>
    </lineage>
</organism>
<keyword evidence="2" id="KW-1185">Reference proteome</keyword>
<name>A0A1I4Y391_9GAMM</name>
<dbReference type="Proteomes" id="UP000198968">
    <property type="component" value="Unassembled WGS sequence"/>
</dbReference>
<evidence type="ECO:0000313" key="2">
    <source>
        <dbReference type="Proteomes" id="UP000198968"/>
    </source>
</evidence>
<proteinExistence type="predicted"/>
<sequence>MALYYYVNKQSGYNNNHVVHAAGCPHLPNMDNRLFLGSFYHVNAAILQAKKYYAGAIGCENCCPLNNTEQQAAQLSVALKHTQTPR</sequence>
<dbReference type="RefSeq" id="WP_090960892.1">
    <property type="nucleotide sequence ID" value="NZ_FOVG01000001.1"/>
</dbReference>
<reference evidence="2" key="1">
    <citation type="submission" date="2016-10" db="EMBL/GenBank/DDBJ databases">
        <authorList>
            <person name="Varghese N."/>
            <person name="Submissions S."/>
        </authorList>
    </citation>
    <scope>NUCLEOTIDE SEQUENCE [LARGE SCALE GENOMIC DNA]</scope>
    <source>
        <strain evidence="2">OV426</strain>
    </source>
</reference>